<dbReference type="GO" id="GO:0005730">
    <property type="term" value="C:nucleolus"/>
    <property type="evidence" value="ECO:0007669"/>
    <property type="project" value="TreeGrafter"/>
</dbReference>
<dbReference type="Pfam" id="PF16201">
    <property type="entry name" value="NopRA1"/>
    <property type="match status" value="1"/>
</dbReference>
<dbReference type="Pfam" id="PF11707">
    <property type="entry name" value="Npa1"/>
    <property type="match status" value="1"/>
</dbReference>
<dbReference type="OrthoDB" id="72892at2759"/>
<dbReference type="InterPro" id="IPR032436">
    <property type="entry name" value="URB1_C"/>
</dbReference>
<feature type="domain" description="URB1 N-terminal" evidence="2">
    <location>
        <begin position="89"/>
        <end position="393"/>
    </location>
</feature>
<evidence type="ECO:0000259" key="2">
    <source>
        <dbReference type="Pfam" id="PF11707"/>
    </source>
</evidence>
<dbReference type="FunCoup" id="A0A1Q3BKW9">
    <property type="interactions" value="956"/>
</dbReference>
<dbReference type="InParanoid" id="A0A1Q3BKW9"/>
<dbReference type="GO" id="GO:0000463">
    <property type="term" value="P:maturation of LSU-rRNA from tricistronic rRNA transcript (SSU-rRNA, 5.8S rRNA, LSU-rRNA)"/>
    <property type="evidence" value="ECO:0007669"/>
    <property type="project" value="TreeGrafter"/>
</dbReference>
<sequence length="2597" mass="293296">MEEESSSASDNQVTVDDEDVESENGRLELPMHVFQGTYEAKLRELLHNVTSIEIKLCSDATKQFIRLLKADGGGELLHLYVKTSSRLSELLGAWILRHGKPGMSYVLSLISVILSHPDGKYKSNDKERIGVSRALDKFARLIIVEKMGDVYKELNSKEGKRQNAALLLMASIVRRGSGLASDVAKNFDFKLPGFSKLAEYKQKGSEKKRKHSTRKSFIGFAMSFLEMGNPGLLRWILQQKEMYSGVLRGLVNDDDDSITYVLSTLQKRVLIDESLVPPGLRSVLFGSYTLEKLVSISGRENGGPAAELAHNVLVLVCTDPCNGLMPDMKRHPNPLRGNHKRLLDLMKKLKATEIGYHKDLLLAILEGRPSFGSAYMDEFPYNLEDHTSPTWFATVSLAADLVLSIGKGLSFGFLSSQSYDPPPFESGDVQSIMNCICPRPFSRSVINKGLLHSDFLVKHGTLRLLLEVLKLLDSFLEALNLVNPSSIIMIQSLASFKQEIQDKVRTLLPDPQVLLSLLSSMSVNTKSNNSRLKRKADIGNFPSNGLKKMKTNVNEEIDIVVSGIGLPKVSETDLDTPIADESDHEKKIMNLISEIWGQDLCFRHVTDVGIFFHSKLLDALMIYLRTLPTVLEGSFEFLMNFLSNPLALPTNLQYSLLSLLNVYIACSPSNGISIRYPPMMYKHLKPFISLFAFSPISGLKDRAYNLARAAMLSTGAFDTNQHEIAAWFLFIPGSSKDQSSIEVQGVEVLQSFSQIVISFLCDAITTIGNNLFKYWDIVRHHTQHLKAFKDVSPHFSPFITCVLQKCLRLLKSESGTFSLTEKSLISLYVCNTIKYLLQTQVDAGLLSALIESVLSEELEERCSVVNDTGNDFREWRPLRNLFIFSQCVLHQQPCSIFPIDRKAMPTDSSFASALDEVKKNLRDGHGGEITGITNAFISAIVCATPDGLLKNFPSVMTISQNLGIPLSLLSSVVFNEQSLLADVCNLWPEMFLPGLEMSVSTICREGREDGEEIMYTLDSEARKSAASAFSSFLRQAPFHVLFPAISVGYSHLPDPSKLQDMLLTKLSDMTSDCLFSYLRLVLFWYNQIRLNYKIKPSVKLNQLSEMCLILYKHVVAQLLASKLDREGWSNAGVPLSGENIRAVAETIFCHPAVKASLACLLSSDDEIMKLDIGDSLETFLGLSRQRVHKIDHHVLDMLKESCELLFFPCDDRHSILKLEEIGNKKLVKAFKTIIQRIFLELRDKFDLCIATGDLMPLFPSFDALNALIRFIPPLELLELAHWMFGRADVNNLNVQISQKLNVLSVGFCIAGGAFDVLSTYLTQPITKRVLCNLFWEIEEKNFNFNLVEETYVKICKFATKFELDFADKCLLKAVSVVYKQKHIQNHNPHPLSLVMSKVIMSTPLEMISHCIHRISMRKAKLLFLFTEISPLHLAVFGHLFLGSMNKDLLCTDNVRKDARGCEFSDEEYMMVLPAALSYLNSVFVKFGKQYYKHFAQIPSFYARILFSGLLHWKSFASKYFQEEYDEFFPSSTGDLLNFFNDSLLGKAILMLRYHFALSGDSIKMKKRLKLFSSIFLSSITHDELLDCDLSEMDCYSPNQSLDLINRVIAKISLGRMLLFPEYNGIQSLPQEADCSLKEISLEKGPKREDSSRIRFINVLVSTWQWMIKKFPSCSCSSSIGMNKDYLPMYKYLENFVLRCILELTTSMHDGLIKLQSIPFLEQMMKSSLLYRFEEPITLKVLQNMLTLLSEGSFPRVGFLQLLLAHSQFIPTIRSVPESSCSQTGAFFRHMPSILRSVVIPHADPSVINAKNDMEASELYAKRLEIVKLLRILVQLCGSASGENPDIDLKELHSLLLSSYGATLSDADLEIYNLMYLIESIDKSVSANLAEVDYLWGTAALKVRKEWALEQITSNMLTDTGAVEEQKRSQFRENLPIDPKICARTVLYFPYDKTASQELLSLNELQSNNLQNMCEIPDAKNVPRYDPVFILRFSIHSLSMNYIEPVEFAGLGLLAVAFVSISSPDVSMRKLGYETLGRYKNALEKCQKKKDVMRLRLLLTIMQNGIEEPWQRIPSIIALFAAESSFVLLDPLHDHFPTLSKLLLHSSRVNMKCIPLFSTFFWSSSINFRTDRLWILRLTYSGLNSDDDAQIYCRNSILEILLSFYASSHSDNESKELILQIVKKSIKLQKTARHLVEHCALLSWLSSVLSAFSGMLIGDEKREKSYFLTQLAVVIEIVNDVGLSRSINEWLQNYALEQLMELSSHLHKLLIDGAKVINNNIVLVKSVLQTMITTLKISQKRKIYQPHFTLSLEGLFQIYEAASLENITTSSSNAELGLKTILMSTPPTDIFHTDQEKLSKFLMWATSTALKSDSEQMFHPEECDLHLTVISEKALCEESLISKLQRWLIASVILGKILCKLDNMKPKILERSNFETLQSLIKSLGDGCGEHNKSKSHCEKILAATILYLQQHLGMRCKVLPSVVSALCLLLLSDDTNFGDFMLDHWTLASPSSRIRSPNEANPAWRWSFYQPWENLSFELTVLDKMDEFHACQTLLVMILNAGKKSLDLQGILPEDLENSGLYKWERSIIEMNSLENS</sequence>
<reference evidence="5" key="1">
    <citation type="submission" date="2016-04" db="EMBL/GenBank/DDBJ databases">
        <title>Cephalotus genome sequencing.</title>
        <authorList>
            <person name="Fukushima K."/>
            <person name="Hasebe M."/>
            <person name="Fang X."/>
        </authorList>
    </citation>
    <scope>NUCLEOTIDE SEQUENCE [LARGE SCALE GENOMIC DNA]</scope>
    <source>
        <strain evidence="5">cv. St1</strain>
    </source>
</reference>
<proteinExistence type="predicted"/>
<name>A0A1Q3BKW9_CEPFO</name>
<dbReference type="PANTHER" id="PTHR13500">
    <property type="entry name" value="NUCLEOLAR PRERIBOSOMAL-ASSOCIATED PROTEIN 1"/>
    <property type="match status" value="1"/>
</dbReference>
<dbReference type="InterPro" id="IPR039844">
    <property type="entry name" value="URB1"/>
</dbReference>
<dbReference type="PANTHER" id="PTHR13500:SF0">
    <property type="entry name" value="NUCLEOLAR PRE-RIBOSOMAL-ASSOCIATED PROTEIN 1"/>
    <property type="match status" value="1"/>
</dbReference>
<dbReference type="InterPro" id="IPR021714">
    <property type="entry name" value="URB1_N"/>
</dbReference>
<dbReference type="GO" id="GO:0000466">
    <property type="term" value="P:maturation of 5.8S rRNA from tricistronic rRNA transcript (SSU-rRNA, 5.8S rRNA, LSU-rRNA)"/>
    <property type="evidence" value="ECO:0007669"/>
    <property type="project" value="TreeGrafter"/>
</dbReference>
<feature type="domain" description="URB1 C-terminal" evidence="3">
    <location>
        <begin position="2013"/>
        <end position="2203"/>
    </location>
</feature>
<feature type="region of interest" description="Disordered" evidence="1">
    <location>
        <begin position="1"/>
        <end position="23"/>
    </location>
</feature>
<evidence type="ECO:0000313" key="5">
    <source>
        <dbReference type="Proteomes" id="UP000187406"/>
    </source>
</evidence>
<gene>
    <name evidence="4" type="ORF">CFOL_v3_12154</name>
</gene>
<protein>
    <submittedName>
        <fullName evidence="4">Npa1 domain-containing protein</fullName>
    </submittedName>
</protein>
<evidence type="ECO:0000256" key="1">
    <source>
        <dbReference type="SAM" id="MobiDB-lite"/>
    </source>
</evidence>
<dbReference type="EMBL" id="BDDD01000647">
    <property type="protein sequence ID" value="GAV68651.1"/>
    <property type="molecule type" value="Genomic_DNA"/>
</dbReference>
<comment type="caution">
    <text evidence="4">The sequence shown here is derived from an EMBL/GenBank/DDBJ whole genome shotgun (WGS) entry which is preliminary data.</text>
</comment>
<evidence type="ECO:0000313" key="4">
    <source>
        <dbReference type="EMBL" id="GAV68651.1"/>
    </source>
</evidence>
<feature type="compositionally biased region" description="Polar residues" evidence="1">
    <location>
        <begin position="1"/>
        <end position="14"/>
    </location>
</feature>
<evidence type="ECO:0000259" key="3">
    <source>
        <dbReference type="Pfam" id="PF16201"/>
    </source>
</evidence>
<dbReference type="Proteomes" id="UP000187406">
    <property type="component" value="Unassembled WGS sequence"/>
</dbReference>
<organism evidence="4 5">
    <name type="scientific">Cephalotus follicularis</name>
    <name type="common">Albany pitcher plant</name>
    <dbReference type="NCBI Taxonomy" id="3775"/>
    <lineage>
        <taxon>Eukaryota</taxon>
        <taxon>Viridiplantae</taxon>
        <taxon>Streptophyta</taxon>
        <taxon>Embryophyta</taxon>
        <taxon>Tracheophyta</taxon>
        <taxon>Spermatophyta</taxon>
        <taxon>Magnoliopsida</taxon>
        <taxon>eudicotyledons</taxon>
        <taxon>Gunneridae</taxon>
        <taxon>Pentapetalae</taxon>
        <taxon>rosids</taxon>
        <taxon>fabids</taxon>
        <taxon>Oxalidales</taxon>
        <taxon>Cephalotaceae</taxon>
        <taxon>Cephalotus</taxon>
    </lineage>
</organism>
<keyword evidence="5" id="KW-1185">Reference proteome</keyword>
<dbReference type="STRING" id="3775.A0A1Q3BKW9"/>
<accession>A0A1Q3BKW9</accession>